<organism evidence="1 2">
    <name type="scientific">Cyclonatronum proteinivorum</name>
    <dbReference type="NCBI Taxonomy" id="1457365"/>
    <lineage>
        <taxon>Bacteria</taxon>
        <taxon>Pseudomonadati</taxon>
        <taxon>Balneolota</taxon>
        <taxon>Balneolia</taxon>
        <taxon>Balneolales</taxon>
        <taxon>Cyclonatronaceae</taxon>
        <taxon>Cyclonatronum</taxon>
    </lineage>
</organism>
<dbReference type="EMBL" id="CP027806">
    <property type="protein sequence ID" value="AXJ02428.1"/>
    <property type="molecule type" value="Genomic_DNA"/>
</dbReference>
<sequence length="270" mass="29597">MFSRARTPLFIVPKTVLLLALLSGFVFLGGCGSSGGGNLSQSPERSGVVHGPGQYPGWFLNPPESQGALAAGLSRHSQIYPENSLEAAARDGEAALRAQRGLRVSYNSFWEVLPGQTGRETGREFFTDTLGVQPTDVQLLGEAVIGNLHLGLFGSTVMNADHRLRTPGRRPDWVLQTPTSETYDFGVGSHPAFINEHTAWKRAEIQALKNLAAGLEVRVQLLDRRLNALQGGARFLQSDIYADWFEVAARWRDDRNVYVLVRARAVSVLE</sequence>
<protein>
    <submittedName>
        <fullName evidence="1">Uncharacterized protein</fullName>
    </submittedName>
</protein>
<evidence type="ECO:0000313" key="1">
    <source>
        <dbReference type="EMBL" id="AXJ02428.1"/>
    </source>
</evidence>
<gene>
    <name evidence="1" type="ORF">CYPRO_3194</name>
</gene>
<dbReference type="AlphaFoldDB" id="A0A345UPM6"/>
<proteinExistence type="predicted"/>
<reference evidence="1 2" key="1">
    <citation type="submission" date="2018-03" db="EMBL/GenBank/DDBJ databases">
        <title>Phenotypic and genomic properties of Cyclonatronum proteinivorum gen. nov., sp. nov., a haloalkaliphilic bacteroidete from soda lakes possessing Na+-translocating rhodopsin.</title>
        <authorList>
            <person name="Toshchakov S.V."/>
            <person name="Korzhenkov A."/>
            <person name="Samarov N.I."/>
            <person name="Kublanov I.V."/>
            <person name="Muntyan M.S."/>
            <person name="Sorokin D.Y."/>
        </authorList>
    </citation>
    <scope>NUCLEOTIDE SEQUENCE [LARGE SCALE GENOMIC DNA]</scope>
    <source>
        <strain evidence="1 2">Omega</strain>
    </source>
</reference>
<accession>A0A345UPM6</accession>
<dbReference type="KEGG" id="cprv:CYPRO_3194"/>
<name>A0A345UPM6_9BACT</name>
<dbReference type="Proteomes" id="UP000254808">
    <property type="component" value="Chromosome"/>
</dbReference>
<evidence type="ECO:0000313" key="2">
    <source>
        <dbReference type="Proteomes" id="UP000254808"/>
    </source>
</evidence>
<dbReference type="PROSITE" id="PS51257">
    <property type="entry name" value="PROKAR_LIPOPROTEIN"/>
    <property type="match status" value="1"/>
</dbReference>
<keyword evidence="2" id="KW-1185">Reference proteome</keyword>